<keyword evidence="2" id="KW-1003">Cell membrane</keyword>
<feature type="domain" description="Glycosyltransferase RgtA/B/C/D-like" evidence="9">
    <location>
        <begin position="47"/>
        <end position="202"/>
    </location>
</feature>
<evidence type="ECO:0000256" key="4">
    <source>
        <dbReference type="ARBA" id="ARBA00022679"/>
    </source>
</evidence>
<proteinExistence type="predicted"/>
<feature type="transmembrane region" description="Helical" evidence="8">
    <location>
        <begin position="316"/>
        <end position="334"/>
    </location>
</feature>
<dbReference type="EMBL" id="LR778301">
    <property type="protein sequence ID" value="CAB1369998.1"/>
    <property type="molecule type" value="Genomic_DNA"/>
</dbReference>
<evidence type="ECO:0000256" key="2">
    <source>
        <dbReference type="ARBA" id="ARBA00022475"/>
    </source>
</evidence>
<evidence type="ECO:0000256" key="1">
    <source>
        <dbReference type="ARBA" id="ARBA00004651"/>
    </source>
</evidence>
<dbReference type="Pfam" id="PF13231">
    <property type="entry name" value="PMT_2"/>
    <property type="match status" value="1"/>
</dbReference>
<dbReference type="InterPro" id="IPR050297">
    <property type="entry name" value="LipidA_mod_glycosyltrf_83"/>
</dbReference>
<dbReference type="AlphaFoldDB" id="A0A6S6XYA2"/>
<evidence type="ECO:0000256" key="3">
    <source>
        <dbReference type="ARBA" id="ARBA00022676"/>
    </source>
</evidence>
<feature type="transmembrane region" description="Helical" evidence="8">
    <location>
        <begin position="233"/>
        <end position="251"/>
    </location>
</feature>
<name>A0A6S6XYA2_9PROT</name>
<dbReference type="PANTHER" id="PTHR33908">
    <property type="entry name" value="MANNOSYLTRANSFERASE YKCB-RELATED"/>
    <property type="match status" value="1"/>
</dbReference>
<keyword evidence="4" id="KW-0808">Transferase</keyword>
<feature type="transmembrane region" description="Helical" evidence="8">
    <location>
        <begin position="101"/>
        <end position="127"/>
    </location>
</feature>
<protein>
    <recommendedName>
        <fullName evidence="9">Glycosyltransferase RgtA/B/C/D-like domain-containing protein</fullName>
    </recommendedName>
</protein>
<gene>
    <name evidence="10" type="ORF">DENOEST_2839</name>
</gene>
<keyword evidence="6 8" id="KW-1133">Transmembrane helix</keyword>
<evidence type="ECO:0000256" key="5">
    <source>
        <dbReference type="ARBA" id="ARBA00022692"/>
    </source>
</evidence>
<sequence length="500" mass="56939">MNPRRLFFWLLAPLLVFRLWLAGALPITADEAYFIWWGKIPDWGFYDHPPMVGWWLAAQLLLGDGAAWLRLSSVLQPLVLAGAVAWFVPRIWSGTEDWRRWSAALLVLLAPTSVWNVLITTDTPLAYGSVLSGLAWLRARRDGHLGWYLASGLFLALAVLSKYFVAFLGFAYLVDVLRRPDRRGLTGLAIVYGCCLPALGLMAWWNMEHCWPNYMFNFVNRHGKAALSWKTPLLYGLTLIYLLTPPLLWQLLRRPTAWCRPELTSLAVLAWVPLALFGLLSLKKTVGLHWMLSFLPFALLLAALGLEARLLARLRIFFLGFAALHIVLLAGASLTSLESWQRAKWYESAVLAFEAETIAARLKPYAADYVFASDGYADAVTLGYNARRYFLVFGEASSHARHDDILTDFRVLDGKNILILQKDAPVAEEYAPYFRELRTETFSLHGVTFHQIMGRGFDYARYRDRVLATARDKYYQIPSWLPQGACYFCDRYWPGKTCPH</sequence>
<evidence type="ECO:0000256" key="6">
    <source>
        <dbReference type="ARBA" id="ARBA00022989"/>
    </source>
</evidence>
<evidence type="ECO:0000313" key="11">
    <source>
        <dbReference type="Proteomes" id="UP000515733"/>
    </source>
</evidence>
<evidence type="ECO:0000256" key="7">
    <source>
        <dbReference type="ARBA" id="ARBA00023136"/>
    </source>
</evidence>
<evidence type="ECO:0000313" key="10">
    <source>
        <dbReference type="EMBL" id="CAB1369998.1"/>
    </source>
</evidence>
<feature type="transmembrane region" description="Helical" evidence="8">
    <location>
        <begin position="288"/>
        <end position="304"/>
    </location>
</feature>
<dbReference type="GO" id="GO:0009103">
    <property type="term" value="P:lipopolysaccharide biosynthetic process"/>
    <property type="evidence" value="ECO:0007669"/>
    <property type="project" value="UniProtKB-ARBA"/>
</dbReference>
<dbReference type="GO" id="GO:0016763">
    <property type="term" value="F:pentosyltransferase activity"/>
    <property type="evidence" value="ECO:0007669"/>
    <property type="project" value="TreeGrafter"/>
</dbReference>
<dbReference type="InterPro" id="IPR038731">
    <property type="entry name" value="RgtA/B/C-like"/>
</dbReference>
<dbReference type="PANTHER" id="PTHR33908:SF11">
    <property type="entry name" value="MEMBRANE PROTEIN"/>
    <property type="match status" value="1"/>
</dbReference>
<feature type="transmembrane region" description="Helical" evidence="8">
    <location>
        <begin position="263"/>
        <end position="282"/>
    </location>
</feature>
<feature type="transmembrane region" description="Helical" evidence="8">
    <location>
        <begin position="147"/>
        <end position="173"/>
    </location>
</feature>
<keyword evidence="3" id="KW-0328">Glycosyltransferase</keyword>
<comment type="subcellular location">
    <subcellularLocation>
        <location evidence="1">Cell membrane</location>
        <topology evidence="1">Multi-pass membrane protein</topology>
    </subcellularLocation>
</comment>
<keyword evidence="11" id="KW-1185">Reference proteome</keyword>
<dbReference type="Proteomes" id="UP000515733">
    <property type="component" value="Chromosome"/>
</dbReference>
<dbReference type="KEGG" id="doe:DENOEST_2839"/>
<evidence type="ECO:0000256" key="8">
    <source>
        <dbReference type="SAM" id="Phobius"/>
    </source>
</evidence>
<feature type="transmembrane region" description="Helical" evidence="8">
    <location>
        <begin position="67"/>
        <end position="89"/>
    </location>
</feature>
<accession>A0A6S6XYA2</accession>
<dbReference type="RefSeq" id="WP_170228222.1">
    <property type="nucleotide sequence ID" value="NZ_LR778301.1"/>
</dbReference>
<feature type="transmembrane region" description="Helical" evidence="8">
    <location>
        <begin position="185"/>
        <end position="205"/>
    </location>
</feature>
<reference evidence="10 11" key="1">
    <citation type="submission" date="2020-03" db="EMBL/GenBank/DDBJ databases">
        <authorList>
            <consortium name="Genoscope - CEA"/>
            <person name="William W."/>
        </authorList>
    </citation>
    <scope>NUCLEOTIDE SEQUENCE [LARGE SCALE GENOMIC DNA]</scope>
    <source>
        <strain evidence="11">DSM 16959</strain>
    </source>
</reference>
<evidence type="ECO:0000259" key="9">
    <source>
        <dbReference type="Pfam" id="PF13231"/>
    </source>
</evidence>
<organism evidence="10 11">
    <name type="scientific">Denitratisoma oestradiolicum</name>
    <dbReference type="NCBI Taxonomy" id="311182"/>
    <lineage>
        <taxon>Bacteria</taxon>
        <taxon>Pseudomonadati</taxon>
        <taxon>Pseudomonadota</taxon>
        <taxon>Betaproteobacteria</taxon>
        <taxon>Nitrosomonadales</taxon>
        <taxon>Sterolibacteriaceae</taxon>
        <taxon>Denitratisoma</taxon>
    </lineage>
</organism>
<keyword evidence="5 8" id="KW-0812">Transmembrane</keyword>
<dbReference type="GO" id="GO:0005886">
    <property type="term" value="C:plasma membrane"/>
    <property type="evidence" value="ECO:0007669"/>
    <property type="project" value="UniProtKB-SubCell"/>
</dbReference>
<keyword evidence="7 8" id="KW-0472">Membrane</keyword>